<evidence type="ECO:0008006" key="3">
    <source>
        <dbReference type="Google" id="ProtNLM"/>
    </source>
</evidence>
<sequence length="83" mass="9598">MTVQRHTYYGLIHHGIKALLLDRIGHFTESEYHQYLDLMTGKSSCFAMSCEELHSTVENLRSEGYLEDIKGLIPQFQSTSMMK</sequence>
<reference evidence="1 2" key="1">
    <citation type="journal article" date="2012" name="Science">
        <title>Ecological populations of bacteria act as socially cohesive units of antibiotic production and resistance.</title>
        <authorList>
            <person name="Cordero O.X."/>
            <person name="Wildschutte H."/>
            <person name="Kirkup B."/>
            <person name="Proehl S."/>
            <person name="Ngo L."/>
            <person name="Hussain F."/>
            <person name="Le Roux F."/>
            <person name="Mincer T."/>
            <person name="Polz M.F."/>
        </authorList>
    </citation>
    <scope>NUCLEOTIDE SEQUENCE [LARGE SCALE GENOMIC DNA]</scope>
    <source>
        <strain evidence="1 2">FF-238</strain>
    </source>
</reference>
<keyword evidence="2" id="KW-1185">Reference proteome</keyword>
<evidence type="ECO:0000313" key="2">
    <source>
        <dbReference type="Proteomes" id="UP000094165"/>
    </source>
</evidence>
<evidence type="ECO:0000313" key="1">
    <source>
        <dbReference type="EMBL" id="OEE79073.1"/>
    </source>
</evidence>
<protein>
    <recommendedName>
        <fullName evidence="3">Mu-like prophage protein gp16</fullName>
    </recommendedName>
</protein>
<dbReference type="EMBL" id="AJYW02000031">
    <property type="protein sequence ID" value="OEE79073.1"/>
    <property type="molecule type" value="Genomic_DNA"/>
</dbReference>
<organism evidence="1 2">
    <name type="scientific">Vibrio genomosp. F6 str. FF-238</name>
    <dbReference type="NCBI Taxonomy" id="1191298"/>
    <lineage>
        <taxon>Bacteria</taxon>
        <taxon>Pseudomonadati</taxon>
        <taxon>Pseudomonadota</taxon>
        <taxon>Gammaproteobacteria</taxon>
        <taxon>Vibrionales</taxon>
        <taxon>Vibrionaceae</taxon>
        <taxon>Vibrio</taxon>
    </lineage>
</organism>
<dbReference type="Proteomes" id="UP000094165">
    <property type="component" value="Unassembled WGS sequence"/>
</dbReference>
<name>A0A1E5D636_9VIBR</name>
<proteinExistence type="predicted"/>
<dbReference type="AlphaFoldDB" id="A0A1E5D636"/>
<accession>A0A1E5D636</accession>
<gene>
    <name evidence="1" type="ORF">A130_02735</name>
</gene>
<dbReference type="RefSeq" id="WP_017052003.1">
    <property type="nucleotide sequence ID" value="NZ_AJYW02000031.1"/>
</dbReference>
<comment type="caution">
    <text evidence="1">The sequence shown here is derived from an EMBL/GenBank/DDBJ whole genome shotgun (WGS) entry which is preliminary data.</text>
</comment>